<dbReference type="PATRIC" id="fig|1304275.5.peg.840"/>
<feature type="chain" id="PRO_5001776787" evidence="4">
    <location>
        <begin position="30"/>
        <end position="343"/>
    </location>
</feature>
<evidence type="ECO:0000259" key="5">
    <source>
        <dbReference type="Pfam" id="PF13407"/>
    </source>
</evidence>
<comment type="subcellular location">
    <subcellularLocation>
        <location evidence="1">Cell envelope</location>
    </subcellularLocation>
</comment>
<protein>
    <submittedName>
        <fullName evidence="6">D-ribose-binding periplasmic protein</fullName>
    </submittedName>
</protein>
<dbReference type="eggNOG" id="COG1879">
    <property type="taxonomic scope" value="Bacteria"/>
</dbReference>
<evidence type="ECO:0000256" key="1">
    <source>
        <dbReference type="ARBA" id="ARBA00004196"/>
    </source>
</evidence>
<dbReference type="InterPro" id="IPR028082">
    <property type="entry name" value="Peripla_BP_I"/>
</dbReference>
<dbReference type="Gene3D" id="3.40.50.2300">
    <property type="match status" value="2"/>
</dbReference>
<evidence type="ECO:0000313" key="7">
    <source>
        <dbReference type="Proteomes" id="UP000028302"/>
    </source>
</evidence>
<evidence type="ECO:0000256" key="3">
    <source>
        <dbReference type="ARBA" id="ARBA00022729"/>
    </source>
</evidence>
<keyword evidence="7" id="KW-1185">Reference proteome</keyword>
<dbReference type="OrthoDB" id="4827464at2"/>
<accession>A0A084IPY8</accession>
<dbReference type="Pfam" id="PF13407">
    <property type="entry name" value="Peripla_BP_4"/>
    <property type="match status" value="1"/>
</dbReference>
<comment type="similarity">
    <text evidence="2">Belongs to the bacterial solute-binding protein 2 family.</text>
</comment>
<dbReference type="InterPro" id="IPR025997">
    <property type="entry name" value="SBP_2_dom"/>
</dbReference>
<dbReference type="PANTHER" id="PTHR46847">
    <property type="entry name" value="D-ALLOSE-BINDING PERIPLASMIC PROTEIN-RELATED"/>
    <property type="match status" value="1"/>
</dbReference>
<dbReference type="GO" id="GO:0030246">
    <property type="term" value="F:carbohydrate binding"/>
    <property type="evidence" value="ECO:0007669"/>
    <property type="project" value="UniProtKB-ARBA"/>
</dbReference>
<proteinExistence type="inferred from homology"/>
<dbReference type="EMBL" id="APNK01000003">
    <property type="protein sequence ID" value="KEZ78772.1"/>
    <property type="molecule type" value="Genomic_DNA"/>
</dbReference>
<dbReference type="Proteomes" id="UP000028302">
    <property type="component" value="Unassembled WGS sequence"/>
</dbReference>
<sequence length="343" mass="36136">MGFSSTRGSLLAAVLVGSLAATTAGAAWAADNGAADNAATCTNKSPSKMPFSKMTVGFSQSENLQNPFRAAETKSVRDAAKAAGVKRLLYANANSDQAKQVSDIQSMINQGANALIVAPLNSTGLKPALEAAAAKGIPVVTIDRQTAGKPCRDFITFMGSDFHKQAVRAAKQLVKATGGKAKIVELQGAYGNSVETARTDGFAQIIDQHKGMQIVAKQSAKWSTTEAQKVMSQILLSHPDVNAVYAQSDTMALGAIKAIQQFGKTPGKDIQVVSIDGTTEAVKLVANGQIAADIETNPRFGKRAFQAIHDYMNGQPVKQTIIMHDHLFTPANAQKSLDSGKVY</sequence>
<keyword evidence="3 4" id="KW-0732">Signal</keyword>
<dbReference type="GO" id="GO:0030313">
    <property type="term" value="C:cell envelope"/>
    <property type="evidence" value="ECO:0007669"/>
    <property type="project" value="UniProtKB-SubCell"/>
</dbReference>
<dbReference type="GO" id="GO:0055085">
    <property type="term" value="P:transmembrane transport"/>
    <property type="evidence" value="ECO:0007669"/>
    <property type="project" value="UniProtKB-ARBA"/>
</dbReference>
<evidence type="ECO:0000256" key="2">
    <source>
        <dbReference type="ARBA" id="ARBA00007639"/>
    </source>
</evidence>
<dbReference type="RefSeq" id="WP_037334396.1">
    <property type="nucleotide sequence ID" value="NZ_APNK01000003.1"/>
</dbReference>
<evidence type="ECO:0000256" key="4">
    <source>
        <dbReference type="SAM" id="SignalP"/>
    </source>
</evidence>
<organism evidence="6 7">
    <name type="scientific">Salinisphaera hydrothermalis (strain C41B8)</name>
    <dbReference type="NCBI Taxonomy" id="1304275"/>
    <lineage>
        <taxon>Bacteria</taxon>
        <taxon>Pseudomonadati</taxon>
        <taxon>Pseudomonadota</taxon>
        <taxon>Gammaproteobacteria</taxon>
        <taxon>Salinisphaerales</taxon>
        <taxon>Salinisphaeraceae</taxon>
        <taxon>Salinisphaera</taxon>
    </lineage>
</organism>
<evidence type="ECO:0000313" key="6">
    <source>
        <dbReference type="EMBL" id="KEZ78772.1"/>
    </source>
</evidence>
<reference evidence="6 7" key="1">
    <citation type="submission" date="2013-03" db="EMBL/GenBank/DDBJ databases">
        <title>Salinisphaera hydrothermalis C41B8 Genome Sequencing.</title>
        <authorList>
            <person name="Li C."/>
            <person name="Lai Q."/>
            <person name="Shao Z."/>
        </authorList>
    </citation>
    <scope>NUCLEOTIDE SEQUENCE [LARGE SCALE GENOMIC DNA]</scope>
    <source>
        <strain evidence="6 7">C41B8</strain>
    </source>
</reference>
<dbReference type="PANTHER" id="PTHR46847:SF3">
    <property type="entry name" value="GALACTOFURANOSE-BINDING PROTEIN YTFQ"/>
    <property type="match status" value="1"/>
</dbReference>
<gene>
    <name evidence="6" type="ORF">C41B8_04116</name>
</gene>
<feature type="signal peptide" evidence="4">
    <location>
        <begin position="1"/>
        <end position="29"/>
    </location>
</feature>
<dbReference type="SUPFAM" id="SSF53822">
    <property type="entry name" value="Periplasmic binding protein-like I"/>
    <property type="match status" value="1"/>
</dbReference>
<name>A0A084IPY8_SALHC</name>
<comment type="caution">
    <text evidence="6">The sequence shown here is derived from an EMBL/GenBank/DDBJ whole genome shotgun (WGS) entry which is preliminary data.</text>
</comment>
<dbReference type="STRING" id="1304275.C41B8_04116"/>
<dbReference type="CDD" id="cd06309">
    <property type="entry name" value="PBP1_galactofuranose_YtfQ-like"/>
    <property type="match status" value="1"/>
</dbReference>
<feature type="domain" description="Periplasmic binding protein" evidence="5">
    <location>
        <begin position="63"/>
        <end position="315"/>
    </location>
</feature>
<dbReference type="AlphaFoldDB" id="A0A084IPY8"/>